<dbReference type="AlphaFoldDB" id="A0A7C0Y5N9"/>
<dbReference type="Gene3D" id="3.40.50.300">
    <property type="entry name" value="P-loop containing nucleotide triphosphate hydrolases"/>
    <property type="match status" value="1"/>
</dbReference>
<dbReference type="InterPro" id="IPR003395">
    <property type="entry name" value="RecF/RecN/SMC_N"/>
</dbReference>
<evidence type="ECO:0000313" key="4">
    <source>
        <dbReference type="EMBL" id="HDD45041.1"/>
    </source>
</evidence>
<evidence type="ECO:0000256" key="1">
    <source>
        <dbReference type="ARBA" id="ARBA00023054"/>
    </source>
</evidence>
<dbReference type="GO" id="GO:0005694">
    <property type="term" value="C:chromosome"/>
    <property type="evidence" value="ECO:0007669"/>
    <property type="project" value="InterPro"/>
</dbReference>
<reference evidence="4" key="1">
    <citation type="journal article" date="2020" name="mSystems">
        <title>Genome- and Community-Level Interaction Insights into Carbon Utilization and Element Cycling Functions of Hydrothermarchaeota in Hydrothermal Sediment.</title>
        <authorList>
            <person name="Zhou Z."/>
            <person name="Liu Y."/>
            <person name="Xu W."/>
            <person name="Pan J."/>
            <person name="Luo Z.H."/>
            <person name="Li M."/>
        </authorList>
    </citation>
    <scope>NUCLEOTIDE SEQUENCE [LARGE SCALE GENOMIC DNA]</scope>
    <source>
        <strain evidence="4">HyVt-233</strain>
    </source>
</reference>
<proteinExistence type="predicted"/>
<dbReference type="SUPFAM" id="SSF75553">
    <property type="entry name" value="Smc hinge domain"/>
    <property type="match status" value="1"/>
</dbReference>
<accession>A0A7C0Y5N9</accession>
<dbReference type="EMBL" id="DRBS01000345">
    <property type="protein sequence ID" value="HDD45041.1"/>
    <property type="molecule type" value="Genomic_DNA"/>
</dbReference>
<name>A0A7C0Y5N9_DESA2</name>
<dbReference type="GO" id="GO:0005524">
    <property type="term" value="F:ATP binding"/>
    <property type="evidence" value="ECO:0007669"/>
    <property type="project" value="InterPro"/>
</dbReference>
<feature type="domain" description="RecF/RecN/SMC N-terminal" evidence="3">
    <location>
        <begin position="288"/>
        <end position="631"/>
    </location>
</feature>
<dbReference type="SUPFAM" id="SSF52540">
    <property type="entry name" value="P-loop containing nucleoside triphosphate hydrolases"/>
    <property type="match status" value="1"/>
</dbReference>
<feature type="coiled-coil region" evidence="2">
    <location>
        <begin position="448"/>
        <end position="482"/>
    </location>
</feature>
<feature type="coiled-coil region" evidence="2">
    <location>
        <begin position="150"/>
        <end position="408"/>
    </location>
</feature>
<comment type="caution">
    <text evidence="4">The sequence shown here is derived from an EMBL/GenBank/DDBJ whole genome shotgun (WGS) entry which is preliminary data.</text>
</comment>
<protein>
    <recommendedName>
        <fullName evidence="3">RecF/RecN/SMC N-terminal domain-containing protein</fullName>
    </recommendedName>
</protein>
<dbReference type="InterPro" id="IPR036277">
    <property type="entry name" value="SMC_hinge_sf"/>
</dbReference>
<keyword evidence="1 2" id="KW-0175">Coiled coil</keyword>
<organism evidence="4">
    <name type="scientific">Desulfofervidus auxilii</name>
    <dbReference type="NCBI Taxonomy" id="1621989"/>
    <lineage>
        <taxon>Bacteria</taxon>
        <taxon>Pseudomonadati</taxon>
        <taxon>Thermodesulfobacteriota</taxon>
        <taxon>Candidatus Desulfofervidia</taxon>
        <taxon>Candidatus Desulfofervidales</taxon>
        <taxon>Candidatus Desulfofervidaceae</taxon>
        <taxon>Candidatus Desulfofervidus</taxon>
    </lineage>
</organism>
<dbReference type="Proteomes" id="UP000886289">
    <property type="component" value="Unassembled WGS sequence"/>
</dbReference>
<dbReference type="GO" id="GO:0051276">
    <property type="term" value="P:chromosome organization"/>
    <property type="evidence" value="ECO:0007669"/>
    <property type="project" value="InterPro"/>
</dbReference>
<sequence>MKAAIDIINDAHGLEDAVEAVLRLKASNGWLINDFSRALEIKNRHSETHFSLILLSPFKISFSLPKIGIPLLNCIEIKKDYLLAAHRLFGNVILVNEFSKTLLNYSNLIFVTPKGDILTTEGILHKGFSQGTLKEYLFQKRICDFLEKAIKAIENKLFYLREKLKRLKENIKHSNEALKQIKIEIENISWQKRKLKEEEIKQNEFLKYASLQKEEIEKKIIEYTEELKHYEIEIKDKQNFLEEKKKELKDLEEEISLLKERIREIEITKQKKEKDLNKFLWEVNTGEKRLKKLIKEKQRLEQKKEKLFFQQKECEKGLSEIKKQMSFLINEYEIKKKEFNNYQSEEKDINVLIKELKEKKEGILKQIETVTERIKRCQINMQKLIEEIKNYELSNSKLAGEIDVLKERLNKEYNLSETTFPPIDLLEAELEEKKVFLEQCLLKMEGVNLGAIDEYEEIKERYEFLKNQERDLKTSLHDLEKAIKTIDKTSLNLFSSTLNEVNQKFCSLLKSIFGEAKGEIFFTEPNHPLSSGIDFKVKLPGKRVTHHLLSMGERCLISLIFLFSLYFVKPSPFCILDEVDAGLDERNLKYLCKLFLKLKEQMQLIIITHKRATMEIANQLIGITMEEKGISRVLSISLEEKRDVKVV</sequence>
<dbReference type="PANTHER" id="PTHR43977">
    <property type="entry name" value="STRUCTURAL MAINTENANCE OF CHROMOSOMES PROTEIN 3"/>
    <property type="match status" value="1"/>
</dbReference>
<evidence type="ECO:0000259" key="3">
    <source>
        <dbReference type="Pfam" id="PF02463"/>
    </source>
</evidence>
<gene>
    <name evidence="4" type="ORF">ENG63_09325</name>
</gene>
<evidence type="ECO:0000256" key="2">
    <source>
        <dbReference type="SAM" id="Coils"/>
    </source>
</evidence>
<dbReference type="Pfam" id="PF02463">
    <property type="entry name" value="SMC_N"/>
    <property type="match status" value="1"/>
</dbReference>
<dbReference type="InterPro" id="IPR027417">
    <property type="entry name" value="P-loop_NTPase"/>
</dbReference>